<comment type="caution">
    <text evidence="8">The sequence shown here is derived from an EMBL/GenBank/DDBJ whole genome shotgun (WGS) entry which is preliminary data.</text>
</comment>
<dbReference type="GO" id="GO:0006888">
    <property type="term" value="P:endoplasmic reticulum to Golgi vesicle-mediated transport"/>
    <property type="evidence" value="ECO:0007669"/>
    <property type="project" value="TreeGrafter"/>
</dbReference>
<dbReference type="GO" id="GO:0012507">
    <property type="term" value="C:ER to Golgi transport vesicle membrane"/>
    <property type="evidence" value="ECO:0007669"/>
    <property type="project" value="TreeGrafter"/>
</dbReference>
<evidence type="ECO:0000259" key="7">
    <source>
        <dbReference type="Pfam" id="PF04871"/>
    </source>
</evidence>
<feature type="compositionally biased region" description="Acidic residues" evidence="5">
    <location>
        <begin position="985"/>
        <end position="1019"/>
    </location>
</feature>
<dbReference type="InterPro" id="IPR006955">
    <property type="entry name" value="Uso1_p115_C"/>
</dbReference>
<keyword evidence="2" id="KW-0333">Golgi apparatus</keyword>
<proteinExistence type="predicted"/>
<dbReference type="Pfam" id="PF04869">
    <property type="entry name" value="Uso1_p115_head"/>
    <property type="match status" value="1"/>
</dbReference>
<gene>
    <name evidence="8" type="ORF">CPLU01_06594</name>
</gene>
<dbReference type="EMBL" id="WIGO01000078">
    <property type="protein sequence ID" value="KAF6831679.1"/>
    <property type="molecule type" value="Genomic_DNA"/>
</dbReference>
<evidence type="ECO:0000313" key="9">
    <source>
        <dbReference type="Proteomes" id="UP000654918"/>
    </source>
</evidence>
<dbReference type="SUPFAM" id="SSF48371">
    <property type="entry name" value="ARM repeat"/>
    <property type="match status" value="1"/>
</dbReference>
<accession>A0A8H6NFN5</accession>
<organism evidence="8 9">
    <name type="scientific">Colletotrichum plurivorum</name>
    <dbReference type="NCBI Taxonomy" id="2175906"/>
    <lineage>
        <taxon>Eukaryota</taxon>
        <taxon>Fungi</taxon>
        <taxon>Dikarya</taxon>
        <taxon>Ascomycota</taxon>
        <taxon>Pezizomycotina</taxon>
        <taxon>Sordariomycetes</taxon>
        <taxon>Hypocreomycetidae</taxon>
        <taxon>Glomerellales</taxon>
        <taxon>Glomerellaceae</taxon>
        <taxon>Colletotrichum</taxon>
        <taxon>Colletotrichum orchidearum species complex</taxon>
    </lineage>
</organism>
<dbReference type="AlphaFoldDB" id="A0A8H6NFN5"/>
<dbReference type="GO" id="GO:0006886">
    <property type="term" value="P:intracellular protein transport"/>
    <property type="evidence" value="ECO:0007669"/>
    <property type="project" value="InterPro"/>
</dbReference>
<dbReference type="InterPro" id="IPR011989">
    <property type="entry name" value="ARM-like"/>
</dbReference>
<feature type="region of interest" description="Disordered" evidence="5">
    <location>
        <begin position="929"/>
        <end position="950"/>
    </location>
</feature>
<dbReference type="InterPro" id="IPR024095">
    <property type="entry name" value="Vesicle_P115"/>
</dbReference>
<dbReference type="InterPro" id="IPR006953">
    <property type="entry name" value="Vesicle_Uso1_P115_head"/>
</dbReference>
<evidence type="ECO:0000256" key="1">
    <source>
        <dbReference type="ARBA" id="ARBA00004555"/>
    </source>
</evidence>
<comment type="subcellular location">
    <subcellularLocation>
        <location evidence="1">Golgi apparatus</location>
    </subcellularLocation>
</comment>
<keyword evidence="9" id="KW-1185">Reference proteome</keyword>
<dbReference type="GO" id="GO:0000139">
    <property type="term" value="C:Golgi membrane"/>
    <property type="evidence" value="ECO:0007669"/>
    <property type="project" value="InterPro"/>
</dbReference>
<evidence type="ECO:0000256" key="3">
    <source>
        <dbReference type="ARBA" id="ARBA00023054"/>
    </source>
</evidence>
<feature type="compositionally biased region" description="Basic and acidic residues" evidence="5">
    <location>
        <begin position="751"/>
        <end position="764"/>
    </location>
</feature>
<feature type="domain" description="Uso1/p115-like vesicle tethering protein C-terminal" evidence="7">
    <location>
        <begin position="887"/>
        <end position="1000"/>
    </location>
</feature>
<dbReference type="GO" id="GO:0048280">
    <property type="term" value="P:vesicle fusion with Golgi apparatus"/>
    <property type="evidence" value="ECO:0007669"/>
    <property type="project" value="InterPro"/>
</dbReference>
<dbReference type="Pfam" id="PF04871">
    <property type="entry name" value="Uso1_p115_C"/>
    <property type="match status" value="1"/>
</dbReference>
<evidence type="ECO:0000256" key="5">
    <source>
        <dbReference type="SAM" id="MobiDB-lite"/>
    </source>
</evidence>
<feature type="region of interest" description="Disordered" evidence="5">
    <location>
        <begin position="751"/>
        <end position="779"/>
    </location>
</feature>
<evidence type="ECO:0000259" key="6">
    <source>
        <dbReference type="Pfam" id="PF04869"/>
    </source>
</evidence>
<feature type="compositionally biased region" description="Basic and acidic residues" evidence="5">
    <location>
        <begin position="822"/>
        <end position="844"/>
    </location>
</feature>
<feature type="region of interest" description="Disordered" evidence="5">
    <location>
        <begin position="981"/>
        <end position="1028"/>
    </location>
</feature>
<dbReference type="Proteomes" id="UP000654918">
    <property type="component" value="Unassembled WGS sequence"/>
</dbReference>
<dbReference type="Gene3D" id="1.25.10.10">
    <property type="entry name" value="Leucine-rich Repeat Variant"/>
    <property type="match status" value="1"/>
</dbReference>
<feature type="coiled-coil region" evidence="4">
    <location>
        <begin position="674"/>
        <end position="701"/>
    </location>
</feature>
<feature type="compositionally biased region" description="Basic and acidic residues" evidence="5">
    <location>
        <begin position="941"/>
        <end position="950"/>
    </location>
</feature>
<name>A0A8H6NFN5_9PEZI</name>
<reference evidence="8" key="1">
    <citation type="journal article" date="2020" name="Phytopathology">
        <title>Genome Sequence Resources of Colletotrichum truncatum, C. plurivorum, C. musicola, and C. sojae: Four Species Pathogenic to Soybean (Glycine max).</title>
        <authorList>
            <person name="Rogerio F."/>
            <person name="Boufleur T.R."/>
            <person name="Ciampi-Guillardi M."/>
            <person name="Sukno S.A."/>
            <person name="Thon M.R."/>
            <person name="Massola Junior N.S."/>
            <person name="Baroncelli R."/>
        </authorList>
    </citation>
    <scope>NUCLEOTIDE SEQUENCE</scope>
    <source>
        <strain evidence="8">LFN00145</strain>
    </source>
</reference>
<dbReference type="GO" id="GO:0048211">
    <property type="term" value="P:Golgi vesicle docking"/>
    <property type="evidence" value="ECO:0007669"/>
    <property type="project" value="TreeGrafter"/>
</dbReference>
<dbReference type="GO" id="GO:0005795">
    <property type="term" value="C:Golgi stack"/>
    <property type="evidence" value="ECO:0007669"/>
    <property type="project" value="TreeGrafter"/>
</dbReference>
<dbReference type="InterPro" id="IPR016024">
    <property type="entry name" value="ARM-type_fold"/>
</dbReference>
<dbReference type="PANTHER" id="PTHR10013">
    <property type="entry name" value="GENERAL VESICULAR TRANSPORT FACTOR P115"/>
    <property type="match status" value="1"/>
</dbReference>
<dbReference type="FunFam" id="1.25.10.10:FF:000296">
    <property type="entry name" value="Related to transport protein USO1"/>
    <property type="match status" value="1"/>
</dbReference>
<evidence type="ECO:0000256" key="2">
    <source>
        <dbReference type="ARBA" id="ARBA00023034"/>
    </source>
</evidence>
<feature type="region of interest" description="Disordered" evidence="5">
    <location>
        <begin position="813"/>
        <end position="844"/>
    </location>
</feature>
<evidence type="ECO:0000313" key="8">
    <source>
        <dbReference type="EMBL" id="KAF6831679.1"/>
    </source>
</evidence>
<feature type="domain" description="Vesicle tethering protein Uso1/P115-like head" evidence="6">
    <location>
        <begin position="339"/>
        <end position="650"/>
    </location>
</feature>
<sequence length="1028" mass="114325">MFSISTAPAKQSVGETITVLSGRLSSATLLEDRRAAILGLRSFAKEFPASVASGALRSLIGSLSRDAEDVDTVKVVLETLLMLFSPNEDSPEASEEIALWLADEFTQRQENITLLLDFLDTADFYSRLYSLQLLAAILSARTERTEECVFTAPLGISRLVSVLDDTREAIRNEAITLLTYLTPSSTDIQKLVAFENAFDRLFTIIAAEGSLSEGDRVVEDCLILVANLLRRNPSNQSLFRESGGIRRLAVLLEGAEKAQREDAEIAAWAQTQRNRNIYALLAVVRLFLVAGAVGTQQNQLAFWQHGLLYHALQLAFSHVAQLPIKAEALETCADIIRGNPSLQEGFAQLQVPSPLESHSPAGRGQVNGVVDVYVIDGLLDLTLSVQDLEAFDLRLAASDCLKAYFYNHADIRLHFLRRAIEGHSTGADETANVLTVLLRPSPDTAITNPYRSWFAATIMFHLVFDNPEAKSLAMTVTEGDAESGEEVVTSIQIIAARLISGLNREEDSRVVVGYLMLLLGWLFEDLDAVNDFLSEGSNTQSLIQAVNHPYPSGDLVQGLCAMLLGVLYEFSTKDSPIPRTDLHSILISRMGRERYIDKLSKLRSDPLVRDFEVIPQKLSSSGSNKLPDVFFDATFVDFFKDNYSRVLRGIDRDPGLEISVVSNGVQKGVSRELVDSLRSQLADKEQALQEAQVSLETLGRQIGQEQADHRRTRETSALELARIQQVNDGLQKQHDAELRGLHARMASMQDEHQKQMEQARRKTESQVASLEAEHKKQVDELRRNADARVAGLEQEHGKRMEQYKKQLEQVQQTAEAKAASQQEEHLKQLEQARKTAESDADRVRHRAEADMADLKATISRLEVDLMKVSHEEPVHDKVRHMSLTAKQAKKTKVQEIQAIRDELDKKLQDQAGLASKAESRVKQLEKDLGAVQEKAVQSDLAVKRAEEDKKATQNELDDLLMVFGDLEEKVAKYKAQLKALGEAVSDGEDEDGDSDEEEDDADADDDDDDDDDDEDEDAKSEDVRITKK</sequence>
<keyword evidence="3 4" id="KW-0175">Coiled coil</keyword>
<dbReference type="PANTHER" id="PTHR10013:SF0">
    <property type="entry name" value="GENERAL VESICULAR TRANSPORT FACTOR P115"/>
    <property type="match status" value="1"/>
</dbReference>
<protein>
    <submittedName>
        <fullName evidence="8">Intracellular protein transport protein</fullName>
    </submittedName>
</protein>
<dbReference type="GO" id="GO:0005783">
    <property type="term" value="C:endoplasmic reticulum"/>
    <property type="evidence" value="ECO:0007669"/>
    <property type="project" value="TreeGrafter"/>
</dbReference>
<evidence type="ECO:0000256" key="4">
    <source>
        <dbReference type="SAM" id="Coils"/>
    </source>
</evidence>